<evidence type="ECO:0000313" key="1">
    <source>
        <dbReference type="EMBL" id="OHT06538.1"/>
    </source>
</evidence>
<protein>
    <submittedName>
        <fullName evidence="1">Uncharacterized protein</fullName>
    </submittedName>
</protein>
<dbReference type="RefSeq" id="XP_068359674.1">
    <property type="nucleotide sequence ID" value="XM_068504345.1"/>
</dbReference>
<dbReference type="EMBL" id="MLAK01000723">
    <property type="protein sequence ID" value="OHT06538.1"/>
    <property type="molecule type" value="Genomic_DNA"/>
</dbReference>
<dbReference type="Proteomes" id="UP000179807">
    <property type="component" value="Unassembled WGS sequence"/>
</dbReference>
<organism evidence="1 2">
    <name type="scientific">Tritrichomonas foetus</name>
    <dbReference type="NCBI Taxonomy" id="1144522"/>
    <lineage>
        <taxon>Eukaryota</taxon>
        <taxon>Metamonada</taxon>
        <taxon>Parabasalia</taxon>
        <taxon>Tritrichomonadida</taxon>
        <taxon>Tritrichomonadidae</taxon>
        <taxon>Tritrichomonas</taxon>
    </lineage>
</organism>
<evidence type="ECO:0000313" key="2">
    <source>
        <dbReference type="Proteomes" id="UP000179807"/>
    </source>
</evidence>
<proteinExistence type="predicted"/>
<comment type="caution">
    <text evidence="1">The sequence shown here is derived from an EMBL/GenBank/DDBJ whole genome shotgun (WGS) entry which is preliminary data.</text>
</comment>
<gene>
    <name evidence="1" type="ORF">TRFO_25425</name>
</gene>
<dbReference type="OrthoDB" id="10263066at2759"/>
<name>A0A1J4K6C0_9EUKA</name>
<accession>A0A1J4K6C0</accession>
<reference evidence="1" key="1">
    <citation type="submission" date="2016-10" db="EMBL/GenBank/DDBJ databases">
        <authorList>
            <person name="Benchimol M."/>
            <person name="Almeida L.G."/>
            <person name="Vasconcelos A.T."/>
            <person name="Perreira-Neves A."/>
            <person name="Rosa I.A."/>
            <person name="Tasca T."/>
            <person name="Bogo M.R."/>
            <person name="de Souza W."/>
        </authorList>
    </citation>
    <scope>NUCLEOTIDE SEQUENCE [LARGE SCALE GENOMIC DNA]</scope>
    <source>
        <strain evidence="1">K</strain>
    </source>
</reference>
<dbReference type="VEuPathDB" id="TrichDB:TRFO_25425"/>
<dbReference type="AlphaFoldDB" id="A0A1J4K6C0"/>
<dbReference type="GeneID" id="94839049"/>
<keyword evidence="2" id="KW-1185">Reference proteome</keyword>
<sequence>MYTPDFPTRNYLELQKSKIQIGDKRHLSWETTYNATMRPLTHQDTRQSLDTVTLQRTHWTPGDIPGSVISECHDKYRDFGTGNQRETSRTRDQMMRTSFNLGDGSPMESRRLQKYERIQQEPIANLRNMMESTHFDLKNPQQKNTWESTNKADFRPFTAKPSESADMSIMRGYGAKSTFDQMGAFGPQNSSNRTDFVDYSKRPGTTDIRTRSVTIDNGRINFEQSTTNKWQRTNWQMGDTEKRYTTTMKDGIQPHGVIALDPKYAQEKRIAFHKSVVTAGNNLPPVKTSTMHDAIQAHPDFKPPDMADKTAFMSHHDFRNWNEKVSTTSRDAFQPKKAEPVAPVNNQLQRSHANFGDSKINEKRTLFMDSYKKPPPTLELADMQAARDFHQGHHTNNRSGMSERTEITTNQATYTGFPDCKPSEICDALRGGRNIVQNEPRFTVRTSAMHDAFVPHKYKPPEPIDNNLQKSHIQLQGNGTKWSTTQQDYFQFKTYRMPGQPQ</sequence>